<evidence type="ECO:0000256" key="8">
    <source>
        <dbReference type="ARBA" id="ARBA00022840"/>
    </source>
</evidence>
<accession>A0A1B6KTB5</accession>
<dbReference type="InterPro" id="IPR036941">
    <property type="entry name" value="Rcpt_L-dom_sf"/>
</dbReference>
<evidence type="ECO:0000259" key="16">
    <source>
        <dbReference type="Pfam" id="PF01030"/>
    </source>
</evidence>
<comment type="catalytic activity">
    <reaction evidence="14">
        <text>L-tyrosyl-[protein] + ATP = O-phospho-L-tyrosyl-[protein] + ADP + H(+)</text>
        <dbReference type="Rhea" id="RHEA:10596"/>
        <dbReference type="Rhea" id="RHEA-COMP:10136"/>
        <dbReference type="Rhea" id="RHEA-COMP:20101"/>
        <dbReference type="ChEBI" id="CHEBI:15378"/>
        <dbReference type="ChEBI" id="CHEBI:30616"/>
        <dbReference type="ChEBI" id="CHEBI:46858"/>
        <dbReference type="ChEBI" id="CHEBI:61978"/>
        <dbReference type="ChEBI" id="CHEBI:456216"/>
        <dbReference type="EC" id="2.7.10.1"/>
    </reaction>
</comment>
<organism evidence="17">
    <name type="scientific">Graphocephala atropunctata</name>
    <dbReference type="NCBI Taxonomy" id="36148"/>
    <lineage>
        <taxon>Eukaryota</taxon>
        <taxon>Metazoa</taxon>
        <taxon>Ecdysozoa</taxon>
        <taxon>Arthropoda</taxon>
        <taxon>Hexapoda</taxon>
        <taxon>Insecta</taxon>
        <taxon>Pterygota</taxon>
        <taxon>Neoptera</taxon>
        <taxon>Paraneoptera</taxon>
        <taxon>Hemiptera</taxon>
        <taxon>Auchenorrhyncha</taxon>
        <taxon>Membracoidea</taxon>
        <taxon>Cicadellidae</taxon>
        <taxon>Cicadellinae</taxon>
        <taxon>Cicadellini</taxon>
        <taxon>Graphocephala</taxon>
    </lineage>
</organism>
<dbReference type="SMART" id="SM00261">
    <property type="entry name" value="FU"/>
    <property type="match status" value="1"/>
</dbReference>
<feature type="non-terminal residue" evidence="17">
    <location>
        <position position="1"/>
    </location>
</feature>
<evidence type="ECO:0000313" key="17">
    <source>
        <dbReference type="EMBL" id="JAT14696.1"/>
    </source>
</evidence>
<feature type="domain" description="Receptor L-domain" evidence="16">
    <location>
        <begin position="2"/>
        <end position="55"/>
    </location>
</feature>
<evidence type="ECO:0000256" key="2">
    <source>
        <dbReference type="ARBA" id="ARBA00011902"/>
    </source>
</evidence>
<dbReference type="AlphaFoldDB" id="A0A1B6KTB5"/>
<name>A0A1B6KTB5_9HEMI</name>
<dbReference type="GO" id="GO:0004714">
    <property type="term" value="F:transmembrane receptor protein tyrosine kinase activity"/>
    <property type="evidence" value="ECO:0007669"/>
    <property type="project" value="UniProtKB-EC"/>
</dbReference>
<dbReference type="Gene3D" id="2.10.220.10">
    <property type="entry name" value="Hormone Receptor, Insulin-like Growth Factor Receptor 1, Chain A, domain 2"/>
    <property type="match status" value="1"/>
</dbReference>
<evidence type="ECO:0000256" key="6">
    <source>
        <dbReference type="ARBA" id="ARBA00022741"/>
    </source>
</evidence>
<dbReference type="InterPro" id="IPR006212">
    <property type="entry name" value="Furin_repeat"/>
</dbReference>
<keyword evidence="9" id="KW-1133">Transmembrane helix</keyword>
<evidence type="ECO:0000256" key="1">
    <source>
        <dbReference type="ARBA" id="ARBA00004479"/>
    </source>
</evidence>
<evidence type="ECO:0000259" key="15">
    <source>
        <dbReference type="Pfam" id="PF00757"/>
    </source>
</evidence>
<evidence type="ECO:0000256" key="7">
    <source>
        <dbReference type="ARBA" id="ARBA00022777"/>
    </source>
</evidence>
<evidence type="ECO:0000256" key="9">
    <source>
        <dbReference type="ARBA" id="ARBA00022989"/>
    </source>
</evidence>
<dbReference type="Pfam" id="PF00757">
    <property type="entry name" value="Furin-like"/>
    <property type="match status" value="1"/>
</dbReference>
<dbReference type="SUPFAM" id="SSF52058">
    <property type="entry name" value="L domain-like"/>
    <property type="match status" value="1"/>
</dbReference>
<dbReference type="SUPFAM" id="SSF57184">
    <property type="entry name" value="Growth factor receptor domain"/>
    <property type="match status" value="1"/>
</dbReference>
<dbReference type="Gene3D" id="3.80.20.20">
    <property type="entry name" value="Receptor L-domain"/>
    <property type="match status" value="1"/>
</dbReference>
<evidence type="ECO:0000256" key="12">
    <source>
        <dbReference type="ARBA" id="ARBA00023170"/>
    </source>
</evidence>
<keyword evidence="10" id="KW-0472">Membrane</keyword>
<evidence type="ECO:0000256" key="10">
    <source>
        <dbReference type="ARBA" id="ARBA00023136"/>
    </source>
</evidence>
<reference evidence="17" key="1">
    <citation type="submission" date="2015-11" db="EMBL/GenBank/DDBJ databases">
        <title>De novo transcriptome assembly of four potential Pierce s Disease insect vectors from Arizona vineyards.</title>
        <authorList>
            <person name="Tassone E.E."/>
        </authorList>
    </citation>
    <scope>NUCLEOTIDE SEQUENCE</scope>
</reference>
<dbReference type="InterPro" id="IPR000494">
    <property type="entry name" value="Rcpt_L-dom"/>
</dbReference>
<feature type="domain" description="Furin-like cysteine-rich" evidence="15">
    <location>
        <begin position="72"/>
        <end position="215"/>
    </location>
</feature>
<proteinExistence type="predicted"/>
<dbReference type="GO" id="GO:0016020">
    <property type="term" value="C:membrane"/>
    <property type="evidence" value="ECO:0007669"/>
    <property type="project" value="UniProtKB-SubCell"/>
</dbReference>
<keyword evidence="6" id="KW-0547">Nucleotide-binding</keyword>
<comment type="subcellular location">
    <subcellularLocation>
        <location evidence="1">Membrane</location>
        <topology evidence="1">Single-pass type I membrane protein</topology>
    </subcellularLocation>
</comment>
<keyword evidence="7" id="KW-0418">Kinase</keyword>
<feature type="non-terminal residue" evidence="17">
    <location>
        <position position="242"/>
    </location>
</feature>
<gene>
    <name evidence="17" type="ORF">g.53683</name>
</gene>
<keyword evidence="13" id="KW-0325">Glycoprotein</keyword>
<protein>
    <recommendedName>
        <fullName evidence="2">receptor protein-tyrosine kinase</fullName>
        <ecNumber evidence="2">2.7.10.1</ecNumber>
    </recommendedName>
</protein>
<evidence type="ECO:0000256" key="11">
    <source>
        <dbReference type="ARBA" id="ARBA00023137"/>
    </source>
</evidence>
<keyword evidence="3" id="KW-0597">Phosphoprotein</keyword>
<evidence type="ECO:0000256" key="13">
    <source>
        <dbReference type="ARBA" id="ARBA00023180"/>
    </source>
</evidence>
<dbReference type="InterPro" id="IPR006211">
    <property type="entry name" value="Furin-like_Cys-rich_dom"/>
</dbReference>
<dbReference type="EC" id="2.7.10.1" evidence="2"/>
<evidence type="ECO:0000256" key="14">
    <source>
        <dbReference type="ARBA" id="ARBA00051243"/>
    </source>
</evidence>
<evidence type="ECO:0000256" key="4">
    <source>
        <dbReference type="ARBA" id="ARBA00022679"/>
    </source>
</evidence>
<dbReference type="Pfam" id="PF01030">
    <property type="entry name" value="Recep_L_domain"/>
    <property type="match status" value="1"/>
</dbReference>
<keyword evidence="5" id="KW-0812">Transmembrane</keyword>
<keyword evidence="11" id="KW-0829">Tyrosine-protein kinase</keyword>
<keyword evidence="12" id="KW-0675">Receptor</keyword>
<dbReference type="GO" id="GO:0005524">
    <property type="term" value="F:ATP binding"/>
    <property type="evidence" value="ECO:0007669"/>
    <property type="project" value="UniProtKB-KW"/>
</dbReference>
<dbReference type="InterPro" id="IPR009030">
    <property type="entry name" value="Growth_fac_rcpt_cys_sf"/>
</dbReference>
<keyword evidence="8" id="KW-0067">ATP-binding</keyword>
<sequence>LIRGEILFEDYALVIYEMFSLQEIGLTSLTDIARGAVHIEKNPSLCYVQTVAWDRIARWDPGRNYAARNKDPAECPGCDDSCPQDRCWSRDQCQTMNKTNPECDPLCVGGCLGPGPRGCFTCSKFITNDNDCVDQCPNGTYQYLNRKCITEAECLSLNEPGKEMKTKNMFTTAPESNMFVMFNNTCSDRCPAGYEMNLNTKSCVVCQGGRCSKRCVGCNVENIVTAQSLRGCTYIDGSLEIS</sequence>
<dbReference type="CDD" id="cd00064">
    <property type="entry name" value="FU"/>
    <property type="match status" value="1"/>
</dbReference>
<evidence type="ECO:0000256" key="5">
    <source>
        <dbReference type="ARBA" id="ARBA00022692"/>
    </source>
</evidence>
<dbReference type="EMBL" id="GEBQ01025281">
    <property type="protein sequence ID" value="JAT14696.1"/>
    <property type="molecule type" value="Transcribed_RNA"/>
</dbReference>
<keyword evidence="4" id="KW-0808">Transferase</keyword>
<evidence type="ECO:0000256" key="3">
    <source>
        <dbReference type="ARBA" id="ARBA00022553"/>
    </source>
</evidence>